<dbReference type="OrthoDB" id="203824at2759"/>
<dbReference type="Gene3D" id="3.30.420.40">
    <property type="match status" value="1"/>
</dbReference>
<dbReference type="InterPro" id="IPR018484">
    <property type="entry name" value="FGGY_N"/>
</dbReference>
<comment type="similarity">
    <text evidence="1">Belongs to the FGGY kinase family.</text>
</comment>
<dbReference type="SUPFAM" id="SSF53067">
    <property type="entry name" value="Actin-like ATPase domain"/>
    <property type="match status" value="2"/>
</dbReference>
<evidence type="ECO:0000313" key="7">
    <source>
        <dbReference type="Proteomes" id="UP001107558"/>
    </source>
</evidence>
<dbReference type="InterPro" id="IPR000577">
    <property type="entry name" value="Carb_kinase_FGGY"/>
</dbReference>
<accession>A0A9J6CHQ2</accession>
<dbReference type="EMBL" id="JADBJN010000001">
    <property type="protein sequence ID" value="KAG5681738.1"/>
    <property type="molecule type" value="Genomic_DNA"/>
</dbReference>
<sequence length="541" mass="60692">MSYFIGVDVGTSSARAGLVKKTENGGKLIKFHSEEIQIFKPSSGFFEQSSSNIWQKVCECIKIVTSEIRDKSQIKGIGFDATCSLVLLDKNLQPLTASPTKKHEQNVIMWLDHRAQEEADFINSLKHDCLQFVGGKISLEMEVPKLLWLKKNLFEESFNKIHFAFDLPDFLTFKATGKDSRSVCSLTCKWNYDAIKGEFPKDYFKSIGLEELCENNFKKIGDHVLFPGDLVGELSKEAADEMNLLPGIAIGTSMIDAHAGAIGLIGSSTSQQRDIELTSKLILIAGTSTCHMSITRNILFCPNIWGPYKNALIPNFFLHEAGQSACGILIDYILSSHQDYEKVLKQLNGKNIHDYLYCEILRMSAAENLKSFHELTKNFHFYPDFHGNRSPIADSTLTGMAIGLTMHNSIAISYLAIIQALVYSTKHIIESLYQSGRDEFKSILICGGLSKNKLYVQTTADVCKIPVLSSFESESVLIGSSMLGAKASGIFSSLEESINELKNEAYQIEPDWNSFDYHDRKYRVFLKMLNDQNSYKIIMNE</sequence>
<keyword evidence="7" id="KW-1185">Reference proteome</keyword>
<dbReference type="Pfam" id="PF02782">
    <property type="entry name" value="FGGY_C"/>
    <property type="match status" value="1"/>
</dbReference>
<evidence type="ECO:0000259" key="4">
    <source>
        <dbReference type="Pfam" id="PF00370"/>
    </source>
</evidence>
<dbReference type="PANTHER" id="PTHR43435">
    <property type="entry name" value="RIBULOKINASE"/>
    <property type="match status" value="1"/>
</dbReference>
<name>A0A9J6CHQ2_POLVA</name>
<evidence type="ECO:0000313" key="6">
    <source>
        <dbReference type="EMBL" id="KAG5681738.1"/>
    </source>
</evidence>
<protein>
    <recommendedName>
        <fullName evidence="8">FGGY carbohydrate kinase domain-containing protein</fullName>
    </recommendedName>
</protein>
<evidence type="ECO:0008006" key="8">
    <source>
        <dbReference type="Google" id="ProtNLM"/>
    </source>
</evidence>
<organism evidence="6 7">
    <name type="scientific">Polypedilum vanderplanki</name>
    <name type="common">Sleeping chironomid midge</name>
    <dbReference type="NCBI Taxonomy" id="319348"/>
    <lineage>
        <taxon>Eukaryota</taxon>
        <taxon>Metazoa</taxon>
        <taxon>Ecdysozoa</taxon>
        <taxon>Arthropoda</taxon>
        <taxon>Hexapoda</taxon>
        <taxon>Insecta</taxon>
        <taxon>Pterygota</taxon>
        <taxon>Neoptera</taxon>
        <taxon>Endopterygota</taxon>
        <taxon>Diptera</taxon>
        <taxon>Nematocera</taxon>
        <taxon>Chironomoidea</taxon>
        <taxon>Chironomidae</taxon>
        <taxon>Chironominae</taxon>
        <taxon>Polypedilum</taxon>
        <taxon>Polypedilum</taxon>
    </lineage>
</organism>
<reference evidence="6" key="1">
    <citation type="submission" date="2021-03" db="EMBL/GenBank/DDBJ databases">
        <title>Chromosome level genome of the anhydrobiotic midge Polypedilum vanderplanki.</title>
        <authorList>
            <person name="Yoshida Y."/>
            <person name="Kikawada T."/>
            <person name="Gusev O."/>
        </authorList>
    </citation>
    <scope>NUCLEOTIDE SEQUENCE</scope>
    <source>
        <strain evidence="6">NIAS01</strain>
        <tissue evidence="6">Whole body or cell culture</tissue>
    </source>
</reference>
<dbReference type="Pfam" id="PF00370">
    <property type="entry name" value="FGGY_N"/>
    <property type="match status" value="1"/>
</dbReference>
<dbReference type="CDD" id="cd07782">
    <property type="entry name" value="ASKHA_NBD_FGGY_D-RBK"/>
    <property type="match status" value="1"/>
</dbReference>
<dbReference type="Proteomes" id="UP001107558">
    <property type="component" value="Chromosome 1"/>
</dbReference>
<keyword evidence="3" id="KW-0418">Kinase</keyword>
<feature type="domain" description="Carbohydrate kinase FGGY N-terminal" evidence="4">
    <location>
        <begin position="3"/>
        <end position="263"/>
    </location>
</feature>
<proteinExistence type="inferred from homology"/>
<dbReference type="AlphaFoldDB" id="A0A9J6CHQ2"/>
<dbReference type="GO" id="GO:0019150">
    <property type="term" value="F:D-ribulokinase activity"/>
    <property type="evidence" value="ECO:0007669"/>
    <property type="project" value="TreeGrafter"/>
</dbReference>
<evidence type="ECO:0000259" key="5">
    <source>
        <dbReference type="Pfam" id="PF02782"/>
    </source>
</evidence>
<dbReference type="GO" id="GO:0005737">
    <property type="term" value="C:cytoplasm"/>
    <property type="evidence" value="ECO:0007669"/>
    <property type="project" value="TreeGrafter"/>
</dbReference>
<comment type="caution">
    <text evidence="6">The sequence shown here is derived from an EMBL/GenBank/DDBJ whole genome shotgun (WGS) entry which is preliminary data.</text>
</comment>
<keyword evidence="2" id="KW-0808">Transferase</keyword>
<dbReference type="NCBIfam" id="TIGR01315">
    <property type="entry name" value="5C_CHO_kinase"/>
    <property type="match status" value="1"/>
</dbReference>
<dbReference type="GO" id="GO:0019321">
    <property type="term" value="P:pentose metabolic process"/>
    <property type="evidence" value="ECO:0007669"/>
    <property type="project" value="TreeGrafter"/>
</dbReference>
<dbReference type="Gene3D" id="1.20.58.2240">
    <property type="match status" value="1"/>
</dbReference>
<feature type="domain" description="Carbohydrate kinase FGGY C-terminal" evidence="5">
    <location>
        <begin position="283"/>
        <end position="487"/>
    </location>
</feature>
<evidence type="ECO:0000256" key="2">
    <source>
        <dbReference type="ARBA" id="ARBA00022679"/>
    </source>
</evidence>
<dbReference type="InterPro" id="IPR043129">
    <property type="entry name" value="ATPase_NBD"/>
</dbReference>
<evidence type="ECO:0000256" key="3">
    <source>
        <dbReference type="ARBA" id="ARBA00022777"/>
    </source>
</evidence>
<gene>
    <name evidence="6" type="ORF">PVAND_011147</name>
</gene>
<evidence type="ECO:0000256" key="1">
    <source>
        <dbReference type="ARBA" id="ARBA00009156"/>
    </source>
</evidence>
<dbReference type="PIRSF" id="PIRSF000538">
    <property type="entry name" value="GlpK"/>
    <property type="match status" value="1"/>
</dbReference>
<dbReference type="InterPro" id="IPR018485">
    <property type="entry name" value="FGGY_C"/>
</dbReference>
<dbReference type="PANTHER" id="PTHR43435:SF4">
    <property type="entry name" value="FGGY CARBOHYDRATE KINASE DOMAIN-CONTAINING PROTEIN"/>
    <property type="match status" value="1"/>
</dbReference>
<dbReference type="InterPro" id="IPR006003">
    <property type="entry name" value="FGGY_RbtK-like"/>
</dbReference>